<proteinExistence type="predicted"/>
<accession>A0A6C0LV57</accession>
<dbReference type="AlphaFoldDB" id="A0A6C0LV57"/>
<name>A0A6C0LV57_9ZZZZ</name>
<sequence length="247" mass="29861">MPTYLEILPEDILTIIYKYLYTLILKDLNYNENYKNTIYFHRLLEITCNPLFDNLDFLGLLNINNNKYDILKYKKNKINYHDFFQQETAIYNKTYYTTQLNIDVDKIIINNHPLSTLYKNDKLYYITIHAMLKKYLNVNNLTIFDDTRVSQRICKANFILQKDGRFNCLAELLYHTIEFYNIIKDVIYINIELLEDIENEGQVLTRRQRKDKYILEDMRNYHFSCKYIVRYDNDVDTKTAIPILCPL</sequence>
<protein>
    <submittedName>
        <fullName evidence="1">Uncharacterized protein</fullName>
    </submittedName>
</protein>
<organism evidence="1">
    <name type="scientific">viral metagenome</name>
    <dbReference type="NCBI Taxonomy" id="1070528"/>
    <lineage>
        <taxon>unclassified sequences</taxon>
        <taxon>metagenomes</taxon>
        <taxon>organismal metagenomes</taxon>
    </lineage>
</organism>
<reference evidence="1" key="1">
    <citation type="journal article" date="2020" name="Nature">
        <title>Giant virus diversity and host interactions through global metagenomics.</title>
        <authorList>
            <person name="Schulz F."/>
            <person name="Roux S."/>
            <person name="Paez-Espino D."/>
            <person name="Jungbluth S."/>
            <person name="Walsh D.A."/>
            <person name="Denef V.J."/>
            <person name="McMahon K.D."/>
            <person name="Konstantinidis K.T."/>
            <person name="Eloe-Fadrosh E.A."/>
            <person name="Kyrpides N.C."/>
            <person name="Woyke T."/>
        </authorList>
    </citation>
    <scope>NUCLEOTIDE SEQUENCE</scope>
    <source>
        <strain evidence="1">GVMAG-S-1017244-22</strain>
    </source>
</reference>
<evidence type="ECO:0000313" key="1">
    <source>
        <dbReference type="EMBL" id="QHU34726.1"/>
    </source>
</evidence>
<dbReference type="EMBL" id="MN740580">
    <property type="protein sequence ID" value="QHU34726.1"/>
    <property type="molecule type" value="Genomic_DNA"/>
</dbReference>